<dbReference type="Gene3D" id="1.10.10.10">
    <property type="entry name" value="Winged helix-like DNA-binding domain superfamily/Winged helix DNA-binding domain"/>
    <property type="match status" value="1"/>
</dbReference>
<dbReference type="Pfam" id="PF12802">
    <property type="entry name" value="MarR_2"/>
    <property type="match status" value="1"/>
</dbReference>
<protein>
    <recommendedName>
        <fullName evidence="1">HTH marR-type domain-containing protein</fullName>
    </recommendedName>
</protein>
<dbReference type="InterPro" id="IPR039422">
    <property type="entry name" value="MarR/SlyA-like"/>
</dbReference>
<reference evidence="2 3" key="1">
    <citation type="journal article" date="2018" name="Int. J. Syst. Evol. Microbiol.">
        <title>Rubneribacter badeniensis gen. nov., sp. nov. and Enteroscipio rubneri gen. nov., sp. nov., new members of the Eggerthellaceae isolated from human faeces.</title>
        <authorList>
            <person name="Danylec N."/>
            <person name="Gobl A."/>
            <person name="Stoll D.A."/>
            <person name="Hetzer B."/>
            <person name="Kulling S.E."/>
            <person name="Huch M."/>
        </authorList>
    </citation>
    <scope>NUCLEOTIDE SEQUENCE [LARGE SCALE GENOMIC DNA]</scope>
    <source>
        <strain evidence="2 3">ResAG-85</strain>
    </source>
</reference>
<dbReference type="InterPro" id="IPR036390">
    <property type="entry name" value="WH_DNA-bd_sf"/>
</dbReference>
<dbReference type="GO" id="GO:0003700">
    <property type="term" value="F:DNA-binding transcription factor activity"/>
    <property type="evidence" value="ECO:0007669"/>
    <property type="project" value="InterPro"/>
</dbReference>
<accession>A0A2K2U6G0</accession>
<evidence type="ECO:0000313" key="2">
    <source>
        <dbReference type="EMBL" id="PNV65798.1"/>
    </source>
</evidence>
<dbReference type="SMART" id="SM00347">
    <property type="entry name" value="HTH_MARR"/>
    <property type="match status" value="1"/>
</dbReference>
<dbReference type="PANTHER" id="PTHR33164:SF43">
    <property type="entry name" value="HTH-TYPE TRANSCRIPTIONAL REPRESSOR YETL"/>
    <property type="match status" value="1"/>
</dbReference>
<organism evidence="2 3">
    <name type="scientific">Rubneribacter badeniensis</name>
    <dbReference type="NCBI Taxonomy" id="2070688"/>
    <lineage>
        <taxon>Bacteria</taxon>
        <taxon>Bacillati</taxon>
        <taxon>Actinomycetota</taxon>
        <taxon>Coriobacteriia</taxon>
        <taxon>Eggerthellales</taxon>
        <taxon>Eggerthellaceae</taxon>
        <taxon>Rubneribacter</taxon>
    </lineage>
</organism>
<dbReference type="RefSeq" id="WP_087198623.1">
    <property type="nucleotide sequence ID" value="NZ_PPEL01000016.1"/>
</dbReference>
<dbReference type="EMBL" id="PPEL01000016">
    <property type="protein sequence ID" value="PNV65798.1"/>
    <property type="molecule type" value="Genomic_DNA"/>
</dbReference>
<dbReference type="InterPro" id="IPR036388">
    <property type="entry name" value="WH-like_DNA-bd_sf"/>
</dbReference>
<dbReference type="InterPro" id="IPR000835">
    <property type="entry name" value="HTH_MarR-typ"/>
</dbReference>
<dbReference type="Proteomes" id="UP000236488">
    <property type="component" value="Unassembled WGS sequence"/>
</dbReference>
<evidence type="ECO:0000313" key="3">
    <source>
        <dbReference type="Proteomes" id="UP000236488"/>
    </source>
</evidence>
<dbReference type="SUPFAM" id="SSF46785">
    <property type="entry name" value="Winged helix' DNA-binding domain"/>
    <property type="match status" value="1"/>
</dbReference>
<dbReference type="GO" id="GO:0006950">
    <property type="term" value="P:response to stress"/>
    <property type="evidence" value="ECO:0007669"/>
    <property type="project" value="TreeGrafter"/>
</dbReference>
<comment type="caution">
    <text evidence="2">The sequence shown here is derived from an EMBL/GenBank/DDBJ whole genome shotgun (WGS) entry which is preliminary data.</text>
</comment>
<proteinExistence type="predicted"/>
<keyword evidence="3" id="KW-1185">Reference proteome</keyword>
<gene>
    <name evidence="2" type="ORF">C2L80_04485</name>
</gene>
<feature type="domain" description="HTH marR-type" evidence="1">
    <location>
        <begin position="30"/>
        <end position="131"/>
    </location>
</feature>
<evidence type="ECO:0000259" key="1">
    <source>
        <dbReference type="SMART" id="SM00347"/>
    </source>
</evidence>
<sequence length="160" mass="18505">MDEFDEQRELERRLDDLYRDFFRMDSLYSAFAKRHGESYHALAALDILGEHPDGIRQKDLVKLMFLPKQTVGAIMGGFERRGLADHRRAAADGRSKLHFLTPAGEAYHRRVIGALRDIELECARLVGAEDMGRAHDINTRLFDAFEEALKKEDRKDEETR</sequence>
<dbReference type="PANTHER" id="PTHR33164">
    <property type="entry name" value="TRANSCRIPTIONAL REGULATOR, MARR FAMILY"/>
    <property type="match status" value="1"/>
</dbReference>
<name>A0A2K2U6G0_9ACTN</name>
<dbReference type="AlphaFoldDB" id="A0A2K2U6G0"/>